<dbReference type="PANTHER" id="PTHR33053:SF26">
    <property type="entry name" value="TRANSPOSASE DOMAIN-CONTAINING PROTEIN"/>
    <property type="match status" value="1"/>
</dbReference>
<keyword evidence="3" id="KW-1185">Reference proteome</keyword>
<dbReference type="HOGENOM" id="CLU_804776_0_0_1"/>
<gene>
    <name evidence="2" type="ORF">DAPPUDRAFT_332646</name>
</gene>
<dbReference type="EMBL" id="GL732721">
    <property type="protein sequence ID" value="EFX65992.1"/>
    <property type="molecule type" value="Genomic_DNA"/>
</dbReference>
<proteinExistence type="predicted"/>
<dbReference type="AlphaFoldDB" id="E9HQJ1"/>
<feature type="region of interest" description="Disordered" evidence="1">
    <location>
        <begin position="122"/>
        <end position="160"/>
    </location>
</feature>
<reference evidence="2 3" key="1">
    <citation type="journal article" date="2011" name="Science">
        <title>The ecoresponsive genome of Daphnia pulex.</title>
        <authorList>
            <person name="Colbourne J.K."/>
            <person name="Pfrender M.E."/>
            <person name="Gilbert D."/>
            <person name="Thomas W.K."/>
            <person name="Tucker A."/>
            <person name="Oakley T.H."/>
            <person name="Tokishita S."/>
            <person name="Aerts A."/>
            <person name="Arnold G.J."/>
            <person name="Basu M.K."/>
            <person name="Bauer D.J."/>
            <person name="Caceres C.E."/>
            <person name="Carmel L."/>
            <person name="Casola C."/>
            <person name="Choi J.H."/>
            <person name="Detter J.C."/>
            <person name="Dong Q."/>
            <person name="Dusheyko S."/>
            <person name="Eads B.D."/>
            <person name="Frohlich T."/>
            <person name="Geiler-Samerotte K.A."/>
            <person name="Gerlach D."/>
            <person name="Hatcher P."/>
            <person name="Jogdeo S."/>
            <person name="Krijgsveld J."/>
            <person name="Kriventseva E.V."/>
            <person name="Kultz D."/>
            <person name="Laforsch C."/>
            <person name="Lindquist E."/>
            <person name="Lopez J."/>
            <person name="Manak J.R."/>
            <person name="Muller J."/>
            <person name="Pangilinan J."/>
            <person name="Patwardhan R.P."/>
            <person name="Pitluck S."/>
            <person name="Pritham E.J."/>
            <person name="Rechtsteiner A."/>
            <person name="Rho M."/>
            <person name="Rogozin I.B."/>
            <person name="Sakarya O."/>
            <person name="Salamov A."/>
            <person name="Schaack S."/>
            <person name="Shapiro H."/>
            <person name="Shiga Y."/>
            <person name="Skalitzky C."/>
            <person name="Smith Z."/>
            <person name="Souvorov A."/>
            <person name="Sung W."/>
            <person name="Tang Z."/>
            <person name="Tsuchiya D."/>
            <person name="Tu H."/>
            <person name="Vos H."/>
            <person name="Wang M."/>
            <person name="Wolf Y.I."/>
            <person name="Yamagata H."/>
            <person name="Yamada T."/>
            <person name="Ye Y."/>
            <person name="Shaw J.R."/>
            <person name="Andrews J."/>
            <person name="Crease T.J."/>
            <person name="Tang H."/>
            <person name="Lucas S.M."/>
            <person name="Robertson H.M."/>
            <person name="Bork P."/>
            <person name="Koonin E.V."/>
            <person name="Zdobnov E.M."/>
            <person name="Grigoriev I.V."/>
            <person name="Lynch M."/>
            <person name="Boore J.L."/>
        </authorList>
    </citation>
    <scope>NUCLEOTIDE SEQUENCE [LARGE SCALE GENOMIC DNA]</scope>
</reference>
<organism evidence="2 3">
    <name type="scientific">Daphnia pulex</name>
    <name type="common">Water flea</name>
    <dbReference type="NCBI Taxonomy" id="6669"/>
    <lineage>
        <taxon>Eukaryota</taxon>
        <taxon>Metazoa</taxon>
        <taxon>Ecdysozoa</taxon>
        <taxon>Arthropoda</taxon>
        <taxon>Crustacea</taxon>
        <taxon>Branchiopoda</taxon>
        <taxon>Diplostraca</taxon>
        <taxon>Cladocera</taxon>
        <taxon>Anomopoda</taxon>
        <taxon>Daphniidae</taxon>
        <taxon>Daphnia</taxon>
    </lineage>
</organism>
<dbReference type="Proteomes" id="UP000000305">
    <property type="component" value="Unassembled WGS sequence"/>
</dbReference>
<dbReference type="PANTHER" id="PTHR33053">
    <property type="entry name" value="PROTEIN, PUTATIVE-RELATED"/>
    <property type="match status" value="1"/>
</dbReference>
<name>E9HQJ1_DAPPU</name>
<evidence type="ECO:0000313" key="2">
    <source>
        <dbReference type="EMBL" id="EFX65992.1"/>
    </source>
</evidence>
<accession>E9HQJ1</accession>
<protein>
    <submittedName>
        <fullName evidence="2">Uncharacterized protein</fullName>
    </submittedName>
</protein>
<dbReference type="InParanoid" id="E9HQJ1"/>
<evidence type="ECO:0000313" key="3">
    <source>
        <dbReference type="Proteomes" id="UP000000305"/>
    </source>
</evidence>
<sequence>MDFNKEIVIKLKRQISDQVVQIILKVTGTDKQKKPWESLTRDYKNDLRGKVARIIIDWKENGVPSRFYSEIKLLSNADILKRFELKVIEEPNKGNMPNNDTADEQSRDTFQNSFNDDEELLYPDVVDGDKNHNDVTRSAAASKNRMMSHQDSSEESEDDNRVKFDLSETIALIRNATRKDRVLTFKRILQHWAVATNQTHKALNLLLKLLKDNKPEADYDSLPYSGESLLNKDYFREKLGTDLENEIILKIRLPFIVGYYHGKHKPSSVEDLLKDFISEPIKLHPDNHGPETEGRKCTCTIYCMSCDSPMRYYLKKCKGGGYWGCERCIQRGRKLSNKGEFEEVS</sequence>
<dbReference type="KEGG" id="dpx:DAPPUDRAFT_332646"/>
<evidence type="ECO:0000256" key="1">
    <source>
        <dbReference type="SAM" id="MobiDB-lite"/>
    </source>
</evidence>
<feature type="compositionally biased region" description="Polar residues" evidence="1">
    <location>
        <begin position="139"/>
        <end position="150"/>
    </location>
</feature>